<evidence type="ECO:0000313" key="2">
    <source>
        <dbReference type="EMBL" id="KAE9356324.1"/>
    </source>
</evidence>
<gene>
    <name evidence="1" type="ORF">PR002_g4223</name>
    <name evidence="2" type="ORF">PR003_g2378</name>
</gene>
<dbReference type="Proteomes" id="UP000434957">
    <property type="component" value="Unassembled WGS sequence"/>
</dbReference>
<comment type="caution">
    <text evidence="2">The sequence shown here is derived from an EMBL/GenBank/DDBJ whole genome shotgun (WGS) entry which is preliminary data.</text>
</comment>
<dbReference type="OrthoDB" id="124324at2759"/>
<dbReference type="Proteomes" id="UP000435112">
    <property type="component" value="Unassembled WGS sequence"/>
</dbReference>
<dbReference type="AlphaFoldDB" id="A0A6A4G1A7"/>
<dbReference type="EMBL" id="QXFU01000161">
    <property type="protein sequence ID" value="KAE9041857.1"/>
    <property type="molecule type" value="Genomic_DNA"/>
</dbReference>
<reference evidence="2 3" key="1">
    <citation type="submission" date="2018-08" db="EMBL/GenBank/DDBJ databases">
        <title>Genomic investigation of the strawberry pathogen Phytophthora fragariae indicates pathogenicity is determined by transcriptional variation in three key races.</title>
        <authorList>
            <person name="Adams T.M."/>
            <person name="Armitage A.D."/>
            <person name="Sobczyk M.K."/>
            <person name="Bates H.J."/>
            <person name="Dunwell J.M."/>
            <person name="Nellist C.F."/>
            <person name="Harrison R.J."/>
        </authorList>
    </citation>
    <scope>NUCLEOTIDE SEQUENCE [LARGE SCALE GENOMIC DNA]</scope>
    <source>
        <strain evidence="1 4">SCRP324</strain>
        <strain evidence="2 3">SCRP333</strain>
    </source>
</reference>
<proteinExistence type="predicted"/>
<evidence type="ECO:0000313" key="4">
    <source>
        <dbReference type="Proteomes" id="UP000435112"/>
    </source>
</evidence>
<name>A0A6A4G1A7_9STRA</name>
<protein>
    <submittedName>
        <fullName evidence="2">Uncharacterized protein</fullName>
    </submittedName>
</protein>
<accession>A0A6A4G1A7</accession>
<dbReference type="EMBL" id="QXFT01000074">
    <property type="protein sequence ID" value="KAE9356324.1"/>
    <property type="molecule type" value="Genomic_DNA"/>
</dbReference>
<keyword evidence="3" id="KW-1185">Reference proteome</keyword>
<sequence length="82" mass="9643">MPRISRRDHIQSVLLMLHERDNTRRQELDEYPRVLQEHETPAPQCPIYDGFVADGGADAIVRLTPREVNTLWMSVRCHVSRY</sequence>
<evidence type="ECO:0000313" key="3">
    <source>
        <dbReference type="Proteomes" id="UP000434957"/>
    </source>
</evidence>
<evidence type="ECO:0000313" key="1">
    <source>
        <dbReference type="EMBL" id="KAE9041857.1"/>
    </source>
</evidence>
<organism evidence="2 3">
    <name type="scientific">Phytophthora rubi</name>
    <dbReference type="NCBI Taxonomy" id="129364"/>
    <lineage>
        <taxon>Eukaryota</taxon>
        <taxon>Sar</taxon>
        <taxon>Stramenopiles</taxon>
        <taxon>Oomycota</taxon>
        <taxon>Peronosporomycetes</taxon>
        <taxon>Peronosporales</taxon>
        <taxon>Peronosporaceae</taxon>
        <taxon>Phytophthora</taxon>
    </lineage>
</organism>